<feature type="chain" id="PRO_5004255147" evidence="1">
    <location>
        <begin position="19"/>
        <end position="93"/>
    </location>
</feature>
<evidence type="ECO:0000313" key="2">
    <source>
        <dbReference type="EMBL" id="AAX11342.1"/>
    </source>
</evidence>
<proteinExistence type="evidence at transcript level"/>
<dbReference type="AlphaFoldDB" id="Q5D217"/>
<name>Q5D217_HALAI</name>
<organism evidence="2">
    <name type="scientific">Haliotis asinina</name>
    <name type="common">Donkey's ear abalone</name>
    <name type="synonym">Ass's ear abalone</name>
    <dbReference type="NCBI Taxonomy" id="109174"/>
    <lineage>
        <taxon>Eukaryota</taxon>
        <taxon>Metazoa</taxon>
        <taxon>Spiralia</taxon>
        <taxon>Lophotrochozoa</taxon>
        <taxon>Mollusca</taxon>
        <taxon>Gastropoda</taxon>
        <taxon>Vetigastropoda</taxon>
        <taxon>Lepetellida</taxon>
        <taxon>Haliotoidea</taxon>
        <taxon>Haliotidae</taxon>
        <taxon>Haliotis</taxon>
    </lineage>
</organism>
<accession>Q5D217</accession>
<dbReference type="EMBL" id="AY916061">
    <property type="protein sequence ID" value="AAX11342.1"/>
    <property type="molecule type" value="mRNA"/>
</dbReference>
<protein>
    <submittedName>
        <fullName evidence="2">Developmentally-regulated vdg1</fullName>
    </submittedName>
</protein>
<sequence length="93" mass="10117">MRLNVALVTLAMVAVTFAQDPTCELNMEEKKCDAEEVFPNCQATSLEWTTCTCPPTTKCNLEENDGTCRYSCEPVAFENEDNNAGMGPGNGMA</sequence>
<feature type="signal peptide" evidence="1">
    <location>
        <begin position="1"/>
        <end position="18"/>
    </location>
</feature>
<keyword evidence="1" id="KW-0732">Signal</keyword>
<reference evidence="2" key="1">
    <citation type="journal article" date="2005" name="Mar. Biol.">
        <title>Correlating gene expression with larval competence, and the effect of age and parentage on metamorphosis in the tropical abalone Haliotis asinina.</title>
        <authorList>
            <person name="Jackson D.J."/>
            <person name="Ellemor N."/>
            <person name="Degnan B.M."/>
        </authorList>
    </citation>
    <scope>NUCLEOTIDE SEQUENCE</scope>
</reference>
<evidence type="ECO:0000256" key="1">
    <source>
        <dbReference type="SAM" id="SignalP"/>
    </source>
</evidence>